<feature type="domain" description="Major facilitator superfamily (MFS) profile" evidence="7">
    <location>
        <begin position="6"/>
        <end position="382"/>
    </location>
</feature>
<feature type="transmembrane region" description="Helical" evidence="6">
    <location>
        <begin position="307"/>
        <end position="326"/>
    </location>
</feature>
<dbReference type="PANTHER" id="PTHR43124:SF3">
    <property type="entry name" value="CHLORAMPHENICOL EFFLUX PUMP RV0191"/>
    <property type="match status" value="1"/>
</dbReference>
<feature type="transmembrane region" description="Helical" evidence="6">
    <location>
        <begin position="280"/>
        <end position="301"/>
    </location>
</feature>
<evidence type="ECO:0000256" key="6">
    <source>
        <dbReference type="SAM" id="Phobius"/>
    </source>
</evidence>
<evidence type="ECO:0000256" key="5">
    <source>
        <dbReference type="ARBA" id="ARBA00023136"/>
    </source>
</evidence>
<sequence>MKKSWVVLLLGAAQTLAWGGSYYLPAILAPAMARDTGLATSTVFVAFSCAMLIAAVLGPRVGAAIDRHGGRGVLALSNLVFALGLALLATAHGPVLVFAGWLAMGVAMGMGLYDAAFAALARLYGKEARGAITGITLIAGFASTLGWPLTSAMQAAWDWRGACLGWIAIHLLLALPLNLLLPRAGAREVVAPKPMPSAAVRQTRRSAILMAAIFSVSSFTAAALGAHLPALLLAVGATPAAAVLAGALLGPAQVGARVLEFTLLRKAHPLLSAKLAQVSHPVAAVLLLVFGAPAAMVFAVIHGAGNGILTIVRGTLPLAVFGAAGYGARQGMIVAPGRFLAALAPAVFGFFVEGYGASALWLTIGLSMAAFIGLYWLRVQPESEEAPR</sequence>
<gene>
    <name evidence="8" type="ORF">KHU32_17355</name>
</gene>
<feature type="transmembrane region" description="Helical" evidence="6">
    <location>
        <begin position="358"/>
        <end position="377"/>
    </location>
</feature>
<dbReference type="Pfam" id="PF07690">
    <property type="entry name" value="MFS_1"/>
    <property type="match status" value="1"/>
</dbReference>
<dbReference type="Gene3D" id="1.20.1250.20">
    <property type="entry name" value="MFS general substrate transporter like domains"/>
    <property type="match status" value="1"/>
</dbReference>
<feature type="transmembrane region" description="Helical" evidence="6">
    <location>
        <begin position="73"/>
        <end position="92"/>
    </location>
</feature>
<keyword evidence="2" id="KW-1003">Cell membrane</keyword>
<evidence type="ECO:0000313" key="9">
    <source>
        <dbReference type="Proteomes" id="UP000766336"/>
    </source>
</evidence>
<dbReference type="InterPro" id="IPR050189">
    <property type="entry name" value="MFS_Efflux_Transporters"/>
</dbReference>
<feature type="transmembrane region" description="Helical" evidence="6">
    <location>
        <begin position="240"/>
        <end position="259"/>
    </location>
</feature>
<evidence type="ECO:0000256" key="2">
    <source>
        <dbReference type="ARBA" id="ARBA00022475"/>
    </source>
</evidence>
<keyword evidence="5 6" id="KW-0472">Membrane</keyword>
<dbReference type="EMBL" id="JAHCDA010000003">
    <property type="protein sequence ID" value="MBS7812722.1"/>
    <property type="molecule type" value="Genomic_DNA"/>
</dbReference>
<comment type="subcellular location">
    <subcellularLocation>
        <location evidence="1">Cell membrane</location>
        <topology evidence="1">Multi-pass membrane protein</topology>
    </subcellularLocation>
</comment>
<evidence type="ECO:0000259" key="7">
    <source>
        <dbReference type="PROSITE" id="PS50850"/>
    </source>
</evidence>
<feature type="transmembrane region" description="Helical" evidence="6">
    <location>
        <begin position="43"/>
        <end position="61"/>
    </location>
</feature>
<dbReference type="RefSeq" id="WP_213671409.1">
    <property type="nucleotide sequence ID" value="NZ_JAHCDA010000003.1"/>
</dbReference>
<dbReference type="SUPFAM" id="SSF103473">
    <property type="entry name" value="MFS general substrate transporter"/>
    <property type="match status" value="1"/>
</dbReference>
<dbReference type="Proteomes" id="UP000766336">
    <property type="component" value="Unassembled WGS sequence"/>
</dbReference>
<keyword evidence="4 6" id="KW-1133">Transmembrane helix</keyword>
<evidence type="ECO:0000256" key="3">
    <source>
        <dbReference type="ARBA" id="ARBA00022692"/>
    </source>
</evidence>
<feature type="transmembrane region" description="Helical" evidence="6">
    <location>
        <begin position="333"/>
        <end position="352"/>
    </location>
</feature>
<organism evidence="8 9">
    <name type="scientific">Roseococcus pinisoli</name>
    <dbReference type="NCBI Taxonomy" id="2835040"/>
    <lineage>
        <taxon>Bacteria</taxon>
        <taxon>Pseudomonadati</taxon>
        <taxon>Pseudomonadota</taxon>
        <taxon>Alphaproteobacteria</taxon>
        <taxon>Acetobacterales</taxon>
        <taxon>Roseomonadaceae</taxon>
        <taxon>Roseococcus</taxon>
    </lineage>
</organism>
<keyword evidence="3 6" id="KW-0812">Transmembrane</keyword>
<dbReference type="InterPro" id="IPR020846">
    <property type="entry name" value="MFS_dom"/>
</dbReference>
<evidence type="ECO:0000313" key="8">
    <source>
        <dbReference type="EMBL" id="MBS7812722.1"/>
    </source>
</evidence>
<evidence type="ECO:0000256" key="4">
    <source>
        <dbReference type="ARBA" id="ARBA00022989"/>
    </source>
</evidence>
<proteinExistence type="predicted"/>
<feature type="transmembrane region" description="Helical" evidence="6">
    <location>
        <begin position="167"/>
        <end position="186"/>
    </location>
</feature>
<dbReference type="PROSITE" id="PS50850">
    <property type="entry name" value="MFS"/>
    <property type="match status" value="1"/>
</dbReference>
<dbReference type="PANTHER" id="PTHR43124">
    <property type="entry name" value="PURINE EFFLUX PUMP PBUE"/>
    <property type="match status" value="1"/>
</dbReference>
<evidence type="ECO:0000256" key="1">
    <source>
        <dbReference type="ARBA" id="ARBA00004651"/>
    </source>
</evidence>
<keyword evidence="9" id="KW-1185">Reference proteome</keyword>
<comment type="caution">
    <text evidence="8">The sequence shown here is derived from an EMBL/GenBank/DDBJ whole genome shotgun (WGS) entry which is preliminary data.</text>
</comment>
<reference evidence="8 9" key="1">
    <citation type="submission" date="2021-05" db="EMBL/GenBank/DDBJ databases">
        <title>Roseococcus sp. XZZS9, whole genome shotgun sequencing project.</title>
        <authorList>
            <person name="Zhao G."/>
            <person name="Shen L."/>
        </authorList>
    </citation>
    <scope>NUCLEOTIDE SEQUENCE [LARGE SCALE GENOMIC DNA]</scope>
    <source>
        <strain evidence="8 9">XZZS9</strain>
    </source>
</reference>
<dbReference type="InterPro" id="IPR036259">
    <property type="entry name" value="MFS_trans_sf"/>
</dbReference>
<feature type="transmembrane region" description="Helical" evidence="6">
    <location>
        <begin position="98"/>
        <end position="121"/>
    </location>
</feature>
<feature type="transmembrane region" description="Helical" evidence="6">
    <location>
        <begin position="128"/>
        <end position="147"/>
    </location>
</feature>
<name>A0ABS5QII2_9PROT</name>
<feature type="transmembrane region" description="Helical" evidence="6">
    <location>
        <begin position="207"/>
        <end position="228"/>
    </location>
</feature>
<accession>A0ABS5QII2</accession>
<dbReference type="InterPro" id="IPR011701">
    <property type="entry name" value="MFS"/>
</dbReference>
<protein>
    <submittedName>
        <fullName evidence="8">MFS transporter</fullName>
    </submittedName>
</protein>